<feature type="compositionally biased region" description="Basic and acidic residues" evidence="1">
    <location>
        <begin position="522"/>
        <end position="531"/>
    </location>
</feature>
<dbReference type="RefSeq" id="WP_059076837.1">
    <property type="nucleotide sequence ID" value="NZ_CP011940.1"/>
</dbReference>
<dbReference type="EMBL" id="JBIEKR010000006">
    <property type="protein sequence ID" value="MFG6273281.1"/>
    <property type="molecule type" value="Genomic_DNA"/>
</dbReference>
<accession>A0ABW7DPN9</accession>
<feature type="region of interest" description="Disordered" evidence="1">
    <location>
        <begin position="516"/>
        <end position="539"/>
    </location>
</feature>
<feature type="compositionally biased region" description="Basic residues" evidence="1">
    <location>
        <begin position="1"/>
        <end position="15"/>
    </location>
</feature>
<dbReference type="NCBIfam" id="TIGR01539">
    <property type="entry name" value="portal_lambda"/>
    <property type="match status" value="1"/>
</dbReference>
<evidence type="ECO:0000313" key="3">
    <source>
        <dbReference type="Proteomes" id="UP001605989"/>
    </source>
</evidence>
<comment type="caution">
    <text evidence="2">The sequence shown here is derived from an EMBL/GenBank/DDBJ whole genome shotgun (WGS) entry which is preliminary data.</text>
</comment>
<protein>
    <submittedName>
        <fullName evidence="2">Phage portal protein</fullName>
    </submittedName>
</protein>
<dbReference type="InterPro" id="IPR006429">
    <property type="entry name" value="Phage_lambda_portal"/>
</dbReference>
<proteinExistence type="predicted"/>
<keyword evidence="3" id="KW-1185">Reference proteome</keyword>
<reference evidence="2 3" key="1">
    <citation type="submission" date="2024-10" db="EMBL/GenBank/DDBJ databases">
        <authorList>
            <person name="Sang B.-I."/>
            <person name="Prabhaharan D."/>
        </authorList>
    </citation>
    <scope>NUCLEOTIDE SEQUENCE [LARGE SCALE GENOMIC DNA]</scope>
    <source>
        <strain evidence="2 3">MH</strain>
    </source>
</reference>
<evidence type="ECO:0000256" key="1">
    <source>
        <dbReference type="SAM" id="MobiDB-lite"/>
    </source>
</evidence>
<gene>
    <name evidence="2" type="ORF">ACGTZG_08780</name>
</gene>
<dbReference type="Pfam" id="PF05136">
    <property type="entry name" value="Phage_portal_2"/>
    <property type="match status" value="1"/>
</dbReference>
<organism evidence="2 3">
    <name type="scientific">Megasphaera hexanoica</name>
    <dbReference type="NCBI Taxonomy" id="1675036"/>
    <lineage>
        <taxon>Bacteria</taxon>
        <taxon>Bacillati</taxon>
        <taxon>Bacillota</taxon>
        <taxon>Negativicutes</taxon>
        <taxon>Veillonellales</taxon>
        <taxon>Veillonellaceae</taxon>
        <taxon>Megasphaera</taxon>
    </lineage>
</organism>
<sequence>MRKKKRTAAKAKARMPTREITNSGYSEGGASNRSNILKAYRPIKYSAKSDINANLFTLRNRSADQAINTPIGSAAINTSALHTIGIGLHVFPRPKFKMLGMDAETARDWSRRVAQEFDLWASSTACDISHRNSFYDLQDINYTGYLVDGDAFCVFRRRPPTKDYPYSLRLQLLEGNRVSNPMGRDYYGVMGPYAVEMQAPTPGNRIISGVEIDSDGAVVAYWVSNKVPGDPVDVGEVPNWVRIKAFGDICGMPNIVQTCHDTRPEQYRGVPYLAPVIETLKQVSRYTTAELTAAIVKSFFALFFTESNTSGATLNDILGPTNNDDPMAPVIDVDEYSLGPGTMNALPRGVDVKSIDASRSMSTFDTFTTKLLEMVGSAIGQPYEVLMKHFTSSYSASRAALLQAWEEYKRRRTWFARDFCQPVYEMWLAEAIAMGRIEAPGFFTDPLVRKCWCNANWYGPTMSILDPLKDVNGSALRTQYGLSTREREAAEMTGTDFEENIEQLAYEQRMLEKYGIAGNEKTTGDDGKGEEPTNEGTNQ</sequence>
<dbReference type="Proteomes" id="UP001605989">
    <property type="component" value="Unassembled WGS sequence"/>
</dbReference>
<evidence type="ECO:0000313" key="2">
    <source>
        <dbReference type="EMBL" id="MFG6273281.1"/>
    </source>
</evidence>
<feature type="region of interest" description="Disordered" evidence="1">
    <location>
        <begin position="1"/>
        <end position="27"/>
    </location>
</feature>
<name>A0ABW7DPN9_9FIRM</name>